<proteinExistence type="predicted"/>
<dbReference type="Gene3D" id="3.40.920.10">
    <property type="entry name" value="Pyruvate-ferredoxin oxidoreductase, PFOR, domain III"/>
    <property type="match status" value="1"/>
</dbReference>
<gene>
    <name evidence="3" type="ORF">ENV54_02485</name>
</gene>
<protein>
    <submittedName>
        <fullName evidence="3">Pyruvate oxidoreductase subunit gamma</fullName>
    </submittedName>
</protein>
<keyword evidence="3" id="KW-0670">Pyruvate</keyword>
<accession>A0A7C4ER72</accession>
<reference evidence="3" key="1">
    <citation type="journal article" date="2020" name="mSystems">
        <title>Genome- and Community-Level Interaction Insights into Carbon Utilization and Element Cycling Functions of Hydrothermarchaeota in Hydrothermal Sediment.</title>
        <authorList>
            <person name="Zhou Z."/>
            <person name="Liu Y."/>
            <person name="Xu W."/>
            <person name="Pan J."/>
            <person name="Luo Z.H."/>
            <person name="Li M."/>
        </authorList>
    </citation>
    <scope>NUCLEOTIDE SEQUENCE [LARGE SCALE GENOMIC DNA]</scope>
    <source>
        <strain evidence="3">SpSt-769</strain>
    </source>
</reference>
<feature type="domain" description="Pyruvate/ketoisovalerate oxidoreductase catalytic" evidence="2">
    <location>
        <begin position="15"/>
        <end position="184"/>
    </location>
</feature>
<dbReference type="Pfam" id="PF01558">
    <property type="entry name" value="POR"/>
    <property type="match status" value="1"/>
</dbReference>
<evidence type="ECO:0000259" key="2">
    <source>
        <dbReference type="Pfam" id="PF01558"/>
    </source>
</evidence>
<dbReference type="InterPro" id="IPR051626">
    <property type="entry name" value="Oxidoreductase_gamma_subunit"/>
</dbReference>
<dbReference type="SUPFAM" id="SSF53323">
    <property type="entry name" value="Pyruvate-ferredoxin oxidoreductase, PFOR, domain III"/>
    <property type="match status" value="1"/>
</dbReference>
<organism evidence="3">
    <name type="scientific">Desulfomonile tiedjei</name>
    <dbReference type="NCBI Taxonomy" id="2358"/>
    <lineage>
        <taxon>Bacteria</taxon>
        <taxon>Pseudomonadati</taxon>
        <taxon>Thermodesulfobacteriota</taxon>
        <taxon>Desulfomonilia</taxon>
        <taxon>Desulfomonilales</taxon>
        <taxon>Desulfomonilaceae</taxon>
        <taxon>Desulfomonile</taxon>
    </lineage>
</organism>
<sequence length="205" mass="21818">MTMNVSYEIIWHGRGGQGAVTAAKILTEAAFYEGFKGVSAKPAYFSERRGAPVAVHTRVSQAPIRSYSNVTHPDIAVVLDDKLLDMVNVTSGLKEGGLLIINSTKTPQDLGLDGRFTIAVTDAFRSSEAAGLIVQGNVLISSSILGPFIAASNLISLKSLEQALKNKFTGISLQRNIMAVRLACQDTSVYPAESTGMQEASRATV</sequence>
<dbReference type="InterPro" id="IPR019752">
    <property type="entry name" value="Pyrv/ketoisovalerate_OxRed_cat"/>
</dbReference>
<evidence type="ECO:0000256" key="1">
    <source>
        <dbReference type="ARBA" id="ARBA00023002"/>
    </source>
</evidence>
<dbReference type="PANTHER" id="PTHR43366:SF1">
    <property type="entry name" value="PYRUVATE SYNTHASE SUBUNIT PORC"/>
    <property type="match status" value="1"/>
</dbReference>
<name>A0A7C4ER72_9BACT</name>
<dbReference type="EMBL" id="DTGT01000080">
    <property type="protein sequence ID" value="HGH60149.1"/>
    <property type="molecule type" value="Genomic_DNA"/>
</dbReference>
<dbReference type="InterPro" id="IPR002869">
    <property type="entry name" value="Pyrv_flavodox_OxRed_cen"/>
</dbReference>
<keyword evidence="1" id="KW-0560">Oxidoreductase</keyword>
<dbReference type="AlphaFoldDB" id="A0A7C4ER72"/>
<dbReference type="InterPro" id="IPR011894">
    <property type="entry name" value="PorC_KorC"/>
</dbReference>
<dbReference type="PANTHER" id="PTHR43366">
    <property type="entry name" value="PYRUVATE SYNTHASE SUBUNIT PORC"/>
    <property type="match status" value="1"/>
</dbReference>
<evidence type="ECO:0000313" key="3">
    <source>
        <dbReference type="EMBL" id="HGH60149.1"/>
    </source>
</evidence>
<comment type="caution">
    <text evidence="3">The sequence shown here is derived from an EMBL/GenBank/DDBJ whole genome shotgun (WGS) entry which is preliminary data.</text>
</comment>
<dbReference type="NCBIfam" id="TIGR02175">
    <property type="entry name" value="PorC_KorC"/>
    <property type="match status" value="1"/>
</dbReference>
<dbReference type="GO" id="GO:0016625">
    <property type="term" value="F:oxidoreductase activity, acting on the aldehyde or oxo group of donors, iron-sulfur protein as acceptor"/>
    <property type="evidence" value="ECO:0007669"/>
    <property type="project" value="InterPro"/>
</dbReference>